<evidence type="ECO:0000313" key="3">
    <source>
        <dbReference type="Proteomes" id="UP001623348"/>
    </source>
</evidence>
<comment type="caution">
    <text evidence="2">The sequence shown here is derived from an EMBL/GenBank/DDBJ whole genome shotgun (WGS) entry which is preliminary data.</text>
</comment>
<dbReference type="EMBL" id="BAAFJT010000013">
    <property type="protein sequence ID" value="GAB0195333.1"/>
    <property type="molecule type" value="Genomic_DNA"/>
</dbReference>
<name>A0ABC9XCE9_GRUJA</name>
<feature type="region of interest" description="Disordered" evidence="1">
    <location>
        <begin position="1"/>
        <end position="22"/>
    </location>
</feature>
<gene>
    <name evidence="2" type="ORF">GRJ2_001998600</name>
</gene>
<organism evidence="2 3">
    <name type="scientific">Grus japonensis</name>
    <name type="common">Japanese crane</name>
    <name type="synonym">Red-crowned crane</name>
    <dbReference type="NCBI Taxonomy" id="30415"/>
    <lineage>
        <taxon>Eukaryota</taxon>
        <taxon>Metazoa</taxon>
        <taxon>Chordata</taxon>
        <taxon>Craniata</taxon>
        <taxon>Vertebrata</taxon>
        <taxon>Euteleostomi</taxon>
        <taxon>Archelosauria</taxon>
        <taxon>Archosauria</taxon>
        <taxon>Dinosauria</taxon>
        <taxon>Saurischia</taxon>
        <taxon>Theropoda</taxon>
        <taxon>Coelurosauria</taxon>
        <taxon>Aves</taxon>
        <taxon>Neognathae</taxon>
        <taxon>Neoaves</taxon>
        <taxon>Gruiformes</taxon>
        <taxon>Gruidae</taxon>
        <taxon>Grus</taxon>
    </lineage>
</organism>
<proteinExistence type="predicted"/>
<accession>A0ABC9XCE9</accession>
<evidence type="ECO:0000256" key="1">
    <source>
        <dbReference type="SAM" id="MobiDB-lite"/>
    </source>
</evidence>
<keyword evidence="3" id="KW-1185">Reference proteome</keyword>
<dbReference type="Proteomes" id="UP001623348">
    <property type="component" value="Unassembled WGS sequence"/>
</dbReference>
<dbReference type="AlphaFoldDB" id="A0ABC9XCE9"/>
<feature type="region of interest" description="Disordered" evidence="1">
    <location>
        <begin position="45"/>
        <end position="82"/>
    </location>
</feature>
<reference evidence="2 3" key="1">
    <citation type="submission" date="2024-06" db="EMBL/GenBank/DDBJ databases">
        <title>The draft genome of Grus japonensis, version 3.</title>
        <authorList>
            <person name="Nabeshima K."/>
            <person name="Suzuki S."/>
            <person name="Onuma M."/>
        </authorList>
    </citation>
    <scope>NUCLEOTIDE SEQUENCE [LARGE SCALE GENOMIC DNA]</scope>
    <source>
        <strain evidence="2 3">451A</strain>
    </source>
</reference>
<sequence length="82" mass="9128">MSRKSSEKGAKSPEAAREIKEASDIMMWNSEGGFNKVHMLSGDRGLNEGILNSEQQDERSEVHTHPSSTQNRAKVLRDRCGV</sequence>
<evidence type="ECO:0000313" key="2">
    <source>
        <dbReference type="EMBL" id="GAB0195333.1"/>
    </source>
</evidence>
<protein>
    <submittedName>
        <fullName evidence="2">Uncharacterized protein</fullName>
    </submittedName>
</protein>